<dbReference type="InterPro" id="IPR041367">
    <property type="entry name" value="Znf-CCCH_4"/>
</dbReference>
<organism evidence="12 13">
    <name type="scientific">Takifugu bimaculatus</name>
    <dbReference type="NCBI Taxonomy" id="433685"/>
    <lineage>
        <taxon>Eukaryota</taxon>
        <taxon>Metazoa</taxon>
        <taxon>Chordata</taxon>
        <taxon>Craniata</taxon>
        <taxon>Vertebrata</taxon>
        <taxon>Euteleostomi</taxon>
        <taxon>Actinopterygii</taxon>
        <taxon>Neopterygii</taxon>
        <taxon>Teleostei</taxon>
        <taxon>Neoteleostei</taxon>
        <taxon>Acanthomorphata</taxon>
        <taxon>Eupercaria</taxon>
        <taxon>Tetraodontiformes</taxon>
        <taxon>Tetradontoidea</taxon>
        <taxon>Tetraodontidae</taxon>
        <taxon>Takifugu</taxon>
    </lineage>
</organism>
<comment type="caution">
    <text evidence="12">The sequence shown here is derived from an EMBL/GenBank/DDBJ whole genome shotgun (WGS) entry which is preliminary data.</text>
</comment>
<comment type="catalytic activity">
    <reaction evidence="1">
        <text>S-ubiquitinyl-[E2 ubiquitin-conjugating enzyme]-L-cysteine + [acceptor protein]-L-lysine = [E2 ubiquitin-conjugating enzyme]-L-cysteine + N(6)-ubiquitinyl-[acceptor protein]-L-lysine.</text>
        <dbReference type="EC" id="2.3.2.27"/>
    </reaction>
</comment>
<evidence type="ECO:0000256" key="2">
    <source>
        <dbReference type="ARBA" id="ARBA00012483"/>
    </source>
</evidence>
<name>A0A4Z2B585_9TELE</name>
<dbReference type="PROSITE" id="PS50089">
    <property type="entry name" value="ZF_RING_2"/>
    <property type="match status" value="1"/>
</dbReference>
<evidence type="ECO:0000313" key="13">
    <source>
        <dbReference type="Proteomes" id="UP000516260"/>
    </source>
</evidence>
<dbReference type="Pfam" id="PF13639">
    <property type="entry name" value="zf-RING_2"/>
    <property type="match status" value="1"/>
</dbReference>
<evidence type="ECO:0000259" key="10">
    <source>
        <dbReference type="PROSITE" id="PS50089"/>
    </source>
</evidence>
<keyword evidence="7 8" id="KW-0862">Zinc</keyword>
<evidence type="ECO:0000256" key="6">
    <source>
        <dbReference type="ARBA" id="ARBA00022771"/>
    </source>
</evidence>
<feature type="domain" description="RING-type" evidence="10">
    <location>
        <begin position="173"/>
        <end position="227"/>
    </location>
</feature>
<evidence type="ECO:0000256" key="4">
    <source>
        <dbReference type="ARBA" id="ARBA00022723"/>
    </source>
</evidence>
<dbReference type="InterPro" id="IPR001841">
    <property type="entry name" value="Znf_RING"/>
</dbReference>
<keyword evidence="13" id="KW-1185">Reference proteome</keyword>
<dbReference type="SMART" id="SM00184">
    <property type="entry name" value="RING"/>
    <property type="match status" value="1"/>
</dbReference>
<dbReference type="EMBL" id="SWLE01000020">
    <property type="protein sequence ID" value="TNM87155.1"/>
    <property type="molecule type" value="Genomic_DNA"/>
</dbReference>
<evidence type="ECO:0000259" key="11">
    <source>
        <dbReference type="PROSITE" id="PS50103"/>
    </source>
</evidence>
<feature type="compositionally biased region" description="Polar residues" evidence="9">
    <location>
        <begin position="128"/>
        <end position="141"/>
    </location>
</feature>
<sequence length="336" mass="38514">MDSARSERVCRYFLNGGCRLGSRCKYRHERPVSMQPCRYFQKGGCWYGESCRYRHVPRPESAAVTGRRCSAPAVSSTVAPTRADRRGSQPAVLQAEVMPRQECRQSFAVHVSNPQGDIGQRVEKQPRDSTSSLSPPLQLEQNLVPQEMVSNDATKEDGAAASSHTRENVPVTCGICMDNVYEKKPPRDNVFGILPNCNHAFCKQCITTWRKMREYGPDVVKSCPQCRVKSAFYVPSKQWVEGQEKERLIAAFRERSSKKNCKYFTRYRCCPFETECLYLHDKHARWSSPYHTEEDDDDYVVGPLNLLLALTLLGRDLDEDDEDYLDFPFYLSVEYD</sequence>
<keyword evidence="5" id="KW-0677">Repeat</keyword>
<dbReference type="Gene3D" id="4.10.1000.10">
    <property type="entry name" value="Zinc finger, CCCH-type"/>
    <property type="match status" value="1"/>
</dbReference>
<feature type="zinc finger region" description="C3H1-type" evidence="8">
    <location>
        <begin position="255"/>
        <end position="283"/>
    </location>
</feature>
<dbReference type="PROSITE" id="PS00518">
    <property type="entry name" value="ZF_RING_1"/>
    <property type="match status" value="1"/>
</dbReference>
<dbReference type="PANTHER" id="PTHR11224">
    <property type="entry name" value="MAKORIN-RELATED"/>
    <property type="match status" value="1"/>
</dbReference>
<evidence type="ECO:0000313" key="12">
    <source>
        <dbReference type="EMBL" id="TNM87155.1"/>
    </source>
</evidence>
<dbReference type="Gene3D" id="3.30.40.10">
    <property type="entry name" value="Zinc/RING finger domain, C3HC4 (zinc finger)"/>
    <property type="match status" value="1"/>
</dbReference>
<dbReference type="SUPFAM" id="SSF57850">
    <property type="entry name" value="RING/U-box"/>
    <property type="match status" value="1"/>
</dbReference>
<gene>
    <name evidence="12" type="ORF">fugu_007385</name>
</gene>
<evidence type="ECO:0000256" key="7">
    <source>
        <dbReference type="ARBA" id="ARBA00022833"/>
    </source>
</evidence>
<dbReference type="InterPro" id="IPR036855">
    <property type="entry name" value="Znf_CCCH_sf"/>
</dbReference>
<dbReference type="InterPro" id="IPR017907">
    <property type="entry name" value="Znf_RING_CS"/>
</dbReference>
<dbReference type="InterPro" id="IPR045072">
    <property type="entry name" value="MKRN-like"/>
</dbReference>
<feature type="domain" description="C3H1-type" evidence="11">
    <location>
        <begin position="255"/>
        <end position="283"/>
    </location>
</feature>
<evidence type="ECO:0000256" key="3">
    <source>
        <dbReference type="ARBA" id="ARBA00022679"/>
    </source>
</evidence>
<proteinExistence type="predicted"/>
<evidence type="ECO:0000256" key="9">
    <source>
        <dbReference type="SAM" id="MobiDB-lite"/>
    </source>
</evidence>
<keyword evidence="4 8" id="KW-0479">Metal-binding</keyword>
<dbReference type="GO" id="GO:0061630">
    <property type="term" value="F:ubiquitin protein ligase activity"/>
    <property type="evidence" value="ECO:0007669"/>
    <property type="project" value="UniProtKB-EC"/>
</dbReference>
<accession>A0A4Z2B585</accession>
<dbReference type="InterPro" id="IPR013083">
    <property type="entry name" value="Znf_RING/FYVE/PHD"/>
</dbReference>
<dbReference type="Gene3D" id="2.30.30.1190">
    <property type="match status" value="1"/>
</dbReference>
<dbReference type="GO" id="GO:0008270">
    <property type="term" value="F:zinc ion binding"/>
    <property type="evidence" value="ECO:0007669"/>
    <property type="project" value="UniProtKB-KW"/>
</dbReference>
<dbReference type="SUPFAM" id="SSF90229">
    <property type="entry name" value="CCCH zinc finger"/>
    <property type="match status" value="2"/>
</dbReference>
<evidence type="ECO:0000256" key="1">
    <source>
        <dbReference type="ARBA" id="ARBA00000900"/>
    </source>
</evidence>
<feature type="zinc finger region" description="C3H1-type" evidence="8">
    <location>
        <begin position="4"/>
        <end position="30"/>
    </location>
</feature>
<reference evidence="12 13" key="1">
    <citation type="submission" date="2019-04" db="EMBL/GenBank/DDBJ databases">
        <title>The sequence and de novo assembly of Takifugu bimaculatus genome using PacBio and Hi-C technologies.</title>
        <authorList>
            <person name="Xu P."/>
            <person name="Liu B."/>
            <person name="Zhou Z."/>
        </authorList>
    </citation>
    <scope>NUCLEOTIDE SEQUENCE [LARGE SCALE GENOMIC DNA]</scope>
    <source>
        <strain evidence="12">TB-2018</strain>
        <tissue evidence="12">Muscle</tissue>
    </source>
</reference>
<dbReference type="PANTHER" id="PTHR11224:SF39">
    <property type="entry name" value="RING-TYPE E3 UBIQUITIN TRANSFERASE"/>
    <property type="match status" value="1"/>
</dbReference>
<dbReference type="UniPathway" id="UPA00143"/>
<dbReference type="Proteomes" id="UP000516260">
    <property type="component" value="Chromosome 7"/>
</dbReference>
<evidence type="ECO:0000256" key="8">
    <source>
        <dbReference type="PROSITE-ProRule" id="PRU00723"/>
    </source>
</evidence>
<dbReference type="EC" id="2.3.2.27" evidence="2"/>
<keyword evidence="3" id="KW-0808">Transferase</keyword>
<feature type="zinc finger region" description="C3H1-type" evidence="8">
    <location>
        <begin position="31"/>
        <end position="58"/>
    </location>
</feature>
<feature type="region of interest" description="Disordered" evidence="9">
    <location>
        <begin position="114"/>
        <end position="141"/>
    </location>
</feature>
<dbReference type="SMART" id="SM00356">
    <property type="entry name" value="ZnF_C3H1"/>
    <property type="match status" value="3"/>
</dbReference>
<dbReference type="Pfam" id="PF18044">
    <property type="entry name" value="zf-CCCH_4"/>
    <property type="match status" value="2"/>
</dbReference>
<feature type="domain" description="C3H1-type" evidence="11">
    <location>
        <begin position="31"/>
        <end position="58"/>
    </location>
</feature>
<feature type="domain" description="C3H1-type" evidence="11">
    <location>
        <begin position="4"/>
        <end position="30"/>
    </location>
</feature>
<dbReference type="GO" id="GO:0000209">
    <property type="term" value="P:protein polyubiquitination"/>
    <property type="evidence" value="ECO:0007669"/>
    <property type="project" value="InterPro"/>
</dbReference>
<keyword evidence="6 8" id="KW-0863">Zinc-finger</keyword>
<dbReference type="AlphaFoldDB" id="A0A4Z2B585"/>
<dbReference type="InterPro" id="IPR000571">
    <property type="entry name" value="Znf_CCCH"/>
</dbReference>
<protein>
    <recommendedName>
        <fullName evidence="2">RING-type E3 ubiquitin transferase</fullName>
        <ecNumber evidence="2">2.3.2.27</ecNumber>
    </recommendedName>
</protein>
<dbReference type="PROSITE" id="PS50103">
    <property type="entry name" value="ZF_C3H1"/>
    <property type="match status" value="3"/>
</dbReference>
<evidence type="ECO:0000256" key="5">
    <source>
        <dbReference type="ARBA" id="ARBA00022737"/>
    </source>
</evidence>